<evidence type="ECO:0008006" key="5">
    <source>
        <dbReference type="Google" id="ProtNLM"/>
    </source>
</evidence>
<evidence type="ECO:0000256" key="2">
    <source>
        <dbReference type="SAM" id="Phobius"/>
    </source>
</evidence>
<dbReference type="AlphaFoldDB" id="A0A6S4U0Q5"/>
<evidence type="ECO:0000313" key="4">
    <source>
        <dbReference type="Proteomes" id="UP000515756"/>
    </source>
</evidence>
<sequence length="54" mass="6417">MGRFDEGMGRVDPEVGEHIERSKPYQDPQRVKLVRFIWLAVVLTVAIVWFKFIR</sequence>
<name>A0A6S4U0Q5_AERCA</name>
<dbReference type="EMBL" id="AP021928">
    <property type="protein sequence ID" value="BBQ32863.1"/>
    <property type="molecule type" value="Genomic_DNA"/>
</dbReference>
<keyword evidence="3" id="KW-0614">Plasmid</keyword>
<feature type="transmembrane region" description="Helical" evidence="2">
    <location>
        <begin position="33"/>
        <end position="53"/>
    </location>
</feature>
<dbReference type="Proteomes" id="UP000515756">
    <property type="component" value="Plasmid pWP2-W18-ESBL-01_1"/>
</dbReference>
<geneLocation type="plasmid" evidence="3 4">
    <name>pWP2-W18-ESBL-01_1</name>
</geneLocation>
<feature type="region of interest" description="Disordered" evidence="1">
    <location>
        <begin position="1"/>
        <end position="21"/>
    </location>
</feature>
<gene>
    <name evidence="3" type="ORF">WP2W18E01_P11100</name>
</gene>
<proteinExistence type="predicted"/>
<reference evidence="3 4" key="1">
    <citation type="submission" date="2019-12" db="EMBL/GenBank/DDBJ databases">
        <title>complete genome sequences of Aeromonas caviae str. WP2-W18-ESBL-01 isolated from wastewater treatment plant effluent.</title>
        <authorList>
            <person name="Sekizuka T."/>
            <person name="Itokawa K."/>
            <person name="Yatsu K."/>
            <person name="Inamine Y."/>
            <person name="Kuroda M."/>
        </authorList>
    </citation>
    <scope>NUCLEOTIDE SEQUENCE [LARGE SCALE GENOMIC DNA]</scope>
    <source>
        <strain evidence="3 4">WP2-W18-ESBL-01</strain>
        <plasmid evidence="3 4">pWP2-W18-ESBL-01_1</plasmid>
    </source>
</reference>
<protein>
    <recommendedName>
        <fullName evidence="5">Transmembrane protein</fullName>
    </recommendedName>
</protein>
<accession>A0A6S4U0Q5</accession>
<keyword evidence="2" id="KW-1133">Transmembrane helix</keyword>
<organism evidence="3 4">
    <name type="scientific">Aeromonas caviae</name>
    <name type="common">Aeromonas punctata</name>
    <dbReference type="NCBI Taxonomy" id="648"/>
    <lineage>
        <taxon>Bacteria</taxon>
        <taxon>Pseudomonadati</taxon>
        <taxon>Pseudomonadota</taxon>
        <taxon>Gammaproteobacteria</taxon>
        <taxon>Aeromonadales</taxon>
        <taxon>Aeromonadaceae</taxon>
        <taxon>Aeromonas</taxon>
    </lineage>
</organism>
<keyword evidence="2" id="KW-0472">Membrane</keyword>
<evidence type="ECO:0000313" key="3">
    <source>
        <dbReference type="EMBL" id="BBQ32863.1"/>
    </source>
</evidence>
<keyword evidence="2" id="KW-0812">Transmembrane</keyword>
<evidence type="ECO:0000256" key="1">
    <source>
        <dbReference type="SAM" id="MobiDB-lite"/>
    </source>
</evidence>